<organism evidence="1 2">
    <name type="scientific">Algoriphagus chordae</name>
    <dbReference type="NCBI Taxonomy" id="237019"/>
    <lineage>
        <taxon>Bacteria</taxon>
        <taxon>Pseudomonadati</taxon>
        <taxon>Bacteroidota</taxon>
        <taxon>Cytophagia</taxon>
        <taxon>Cytophagales</taxon>
        <taxon>Cyclobacteriaceae</taxon>
        <taxon>Algoriphagus</taxon>
    </lineage>
</organism>
<accession>A0A2W7RG16</accession>
<dbReference type="EMBL" id="QKZT01000006">
    <property type="protein sequence ID" value="PZX53209.1"/>
    <property type="molecule type" value="Genomic_DNA"/>
</dbReference>
<keyword evidence="2" id="KW-1185">Reference proteome</keyword>
<evidence type="ECO:0000313" key="2">
    <source>
        <dbReference type="Proteomes" id="UP000248882"/>
    </source>
</evidence>
<sequence length="191" mass="21765">MTINTFVSTRNGLFCRIVKSALGYLWLIALVLASCSAEKIESNTLFQVKISDVNHLELGFNGLSSDPLFPPYMLDDDRKTMLLLNSAAKTIDTLYFNGEEAILKSGSKMEIEGPYSFPRAGSFFQTESGTHFIQPRGLLSWFSADTTYERTIHFDKFKEFQTYPLINFSGLYDVYWGLDFHGMTQKLMRCI</sequence>
<reference evidence="1 2" key="1">
    <citation type="submission" date="2018-06" db="EMBL/GenBank/DDBJ databases">
        <title>Genomic Encyclopedia of Archaeal and Bacterial Type Strains, Phase II (KMG-II): from individual species to whole genera.</title>
        <authorList>
            <person name="Goeker M."/>
        </authorList>
    </citation>
    <scope>NUCLEOTIDE SEQUENCE [LARGE SCALE GENOMIC DNA]</scope>
    <source>
        <strain evidence="1 2">DSM 19830</strain>
    </source>
</reference>
<evidence type="ECO:0000313" key="1">
    <source>
        <dbReference type="EMBL" id="PZX53209.1"/>
    </source>
</evidence>
<protein>
    <submittedName>
        <fullName evidence="1">Uncharacterized protein</fullName>
    </submittedName>
</protein>
<dbReference type="AlphaFoldDB" id="A0A2W7RG16"/>
<gene>
    <name evidence="1" type="ORF">LV85_01625</name>
</gene>
<proteinExistence type="predicted"/>
<name>A0A2W7RG16_9BACT</name>
<comment type="caution">
    <text evidence="1">The sequence shown here is derived from an EMBL/GenBank/DDBJ whole genome shotgun (WGS) entry which is preliminary data.</text>
</comment>
<dbReference type="RefSeq" id="WP_146260448.1">
    <property type="nucleotide sequence ID" value="NZ_QKZT01000006.1"/>
</dbReference>
<dbReference type="Proteomes" id="UP000248882">
    <property type="component" value="Unassembled WGS sequence"/>
</dbReference>